<accession>A0A1Q5TGZ6</accession>
<dbReference type="STRING" id="1873482.Xedl_03631"/>
<organism evidence="4 5">
    <name type="scientific">Xenorhabdus eapokensis</name>
    <dbReference type="NCBI Taxonomy" id="1873482"/>
    <lineage>
        <taxon>Bacteria</taxon>
        <taxon>Pseudomonadati</taxon>
        <taxon>Pseudomonadota</taxon>
        <taxon>Gammaproteobacteria</taxon>
        <taxon>Enterobacterales</taxon>
        <taxon>Morganellaceae</taxon>
        <taxon>Xenorhabdus</taxon>
    </lineage>
</organism>
<dbReference type="PANTHER" id="PTHR30386">
    <property type="entry name" value="MEMBRANE FUSION SUBUNIT OF EMRAB-TOLC MULTIDRUG EFFLUX PUMP"/>
    <property type="match status" value="1"/>
</dbReference>
<dbReference type="Pfam" id="PF25917">
    <property type="entry name" value="BSH_RND"/>
    <property type="match status" value="1"/>
</dbReference>
<sequence length="429" mass="48848">MNGLFRQEAIEFQKTKWAGQAIIKRGFPAWFAGFFSLFIIIILILFLILGSYTRRLTVYGEVTTQPRAVNILSHQKGFISNNLVKKGDNVKKGTPIYEIDISRVTNSGKVSQNSRQELEKQIIQIEGMIEKLKINKKTTLDSLLAQKKQYEESNKKSAEIVENARQGVEYAKNMMESYKHYTRSGLITKDQLSIQTNSYYQYQSSYHSLYNQHLQESQQIITLNNDIITKATDFDNQISQYQLQISDIQRQLAETDATGTLVVNSPIDGRIESLSVTQGQMVSEGDSLAQIIPDSGEIYYLVLWLPNNSIPYVSIGDSVNISYDAFPHEKFGQFSGKITSISYIPASVQEMASYRSSPPQSNTSKTESYYKILVLLNQTHFEYQDKILNLSSGMQAKTVLFLEKRPIYQWITSPFYDIKKSLTGPVNDE</sequence>
<evidence type="ECO:0000313" key="5">
    <source>
        <dbReference type="Proteomes" id="UP000186268"/>
    </source>
</evidence>
<evidence type="ECO:0000259" key="3">
    <source>
        <dbReference type="Pfam" id="PF25917"/>
    </source>
</evidence>
<keyword evidence="2" id="KW-1133">Transmembrane helix</keyword>
<evidence type="ECO:0000256" key="1">
    <source>
        <dbReference type="ARBA" id="ARBA00009477"/>
    </source>
</evidence>
<dbReference type="PANTHER" id="PTHR30386:SF28">
    <property type="entry name" value="EXPORTED PROTEIN"/>
    <property type="match status" value="1"/>
</dbReference>
<dbReference type="RefSeq" id="WP_074025152.1">
    <property type="nucleotide sequence ID" value="NZ_CAWNAG010000161.1"/>
</dbReference>
<evidence type="ECO:0000313" key="4">
    <source>
        <dbReference type="EMBL" id="OKO99482.1"/>
    </source>
</evidence>
<comment type="caution">
    <text evidence="4">The sequence shown here is derived from an EMBL/GenBank/DDBJ whole genome shotgun (WGS) entry which is preliminary data.</text>
</comment>
<feature type="domain" description="Multidrug resistance protein MdtA-like barrel-sandwich hybrid" evidence="3">
    <location>
        <begin position="68"/>
        <end position="291"/>
    </location>
</feature>
<keyword evidence="5" id="KW-1185">Reference proteome</keyword>
<reference evidence="4 5" key="1">
    <citation type="submission" date="2016-09" db="EMBL/GenBank/DDBJ databases">
        <title>Xenorhabdus thuongxuanensis sp. nov. and Xenorhabdus eapokensis sp. nov., isolated from Steinernema species.</title>
        <authorList>
            <person name="Kaempfer P."/>
            <person name="Tobias N.J."/>
            <person name="Phan Ke L."/>
            <person name="Bode H.B."/>
            <person name="Glaeser S.P."/>
        </authorList>
    </citation>
    <scope>NUCLEOTIDE SEQUENCE [LARGE SCALE GENOMIC DNA]</scope>
    <source>
        <strain evidence="4 5">DL20</strain>
    </source>
</reference>
<comment type="similarity">
    <text evidence="1">Belongs to the membrane fusion protein (MFP) (TC 8.A.1) family.</text>
</comment>
<dbReference type="InterPro" id="IPR058625">
    <property type="entry name" value="MdtA-like_BSH"/>
</dbReference>
<dbReference type="Proteomes" id="UP000186268">
    <property type="component" value="Unassembled WGS sequence"/>
</dbReference>
<keyword evidence="2" id="KW-0472">Membrane</keyword>
<feature type="transmembrane region" description="Helical" evidence="2">
    <location>
        <begin position="27"/>
        <end position="49"/>
    </location>
</feature>
<dbReference type="Gene3D" id="2.40.50.100">
    <property type="match status" value="1"/>
</dbReference>
<dbReference type="EMBL" id="MKGQ01000052">
    <property type="protein sequence ID" value="OKO99482.1"/>
    <property type="molecule type" value="Genomic_DNA"/>
</dbReference>
<dbReference type="AlphaFoldDB" id="A0A1Q5TGZ6"/>
<keyword evidence="2" id="KW-0812">Transmembrane</keyword>
<dbReference type="Gene3D" id="2.40.30.170">
    <property type="match status" value="1"/>
</dbReference>
<dbReference type="InterPro" id="IPR050739">
    <property type="entry name" value="MFP"/>
</dbReference>
<protein>
    <submittedName>
        <fullName evidence="4">Hemolysin secretion protein D</fullName>
    </submittedName>
</protein>
<name>A0A1Q5TGZ6_9GAMM</name>
<dbReference type="PRINTS" id="PR01490">
    <property type="entry name" value="RTXTOXIND"/>
</dbReference>
<proteinExistence type="inferred from homology"/>
<evidence type="ECO:0000256" key="2">
    <source>
        <dbReference type="SAM" id="Phobius"/>
    </source>
</evidence>
<gene>
    <name evidence="4" type="ORF">Xedl_03631</name>
</gene>
<dbReference type="OrthoDB" id="9775513at2"/>